<dbReference type="EMBL" id="JAGQNX010000005">
    <property type="protein sequence ID" value="MCA9307906.1"/>
    <property type="molecule type" value="Genomic_DNA"/>
</dbReference>
<evidence type="ECO:0000313" key="2">
    <source>
        <dbReference type="EMBL" id="MCA9307906.1"/>
    </source>
</evidence>
<dbReference type="AlphaFoldDB" id="A0A955J1N4"/>
<feature type="transmembrane region" description="Helical" evidence="1">
    <location>
        <begin position="77"/>
        <end position="99"/>
    </location>
</feature>
<feature type="transmembrane region" description="Helical" evidence="1">
    <location>
        <begin position="36"/>
        <end position="57"/>
    </location>
</feature>
<sequence>VFYFSVFPYVPRFFQLPLITYFLILFLDNRHKLKTYALGLLATLWAMPAAIIATVFVTLNINLGITAITQGRIKKVLAFFALVGLINAVWLLPFANYTLNKSSIIRLAPTFIDANEIQLNKTAQYHSFVNQSILLPSFFETQITNLTQSRSKYLHPLADTYNKGLNAVVVTMFPVLYLIGSLIVLSNIKRYKRILWVPISIGVFLFLSMKEFSYLGFIFIALNKLTPLFGVLFRFGDTKLHPFIAFSGAIACAVAITTVYRYLISSKVQNSVALAFYVSLMALNFITYNAYFRGQFLGFFMYNKIPQAYFNIAQKINTDADNNRVIHLPYNDTVYWRSYSWGYVGSHFFGYMLNKPLLEKTFEPASVENAQINKKLYALTQNFSLITDLSAKETQARSYYEALRITGTKYIVLDETVSRAVETRNAMFWAEIPTQDTKELLNTLVELNLVTKTMEETVNYAGYVETYNKEFALTAEQAQNLKTKTDQISLYELKDPIKKISFEDKVTLADINDTNLYEHQNFTKNSTYYQTKENGLKTPLNKENWQYESTNTQTINLKEPNTTTQGTRIEINNTSTSKLIGVSAKTDGQNITVNLQQQDLPTINGKEFYQNLGDFIFIMPAEYVEELESTSAYATDWHILDANKITKLRLQIGDTIIPIPQLNTAMQNIGTVLADTNALNISLLAPNNTQQNTLAFEDVQFADNPNCFNDNIKDYKSELEQKSGVITIRGQNGATCFVTKLNNTSGYTEVELTLDSNYKDLDKALLDHPQTGTNSSKPILTNYIDQIEKPSLIHVCLVAKEGCFNKHSLFNTKNNNKLIVTTDINQDVQDYTLLIALRNLGYQQMELNIQDIKTTTYTQTQTQSIELLPTVDSYALNTKQIELELPKTLSKYSFYYNPKMDAFYTPSANCFDSPTKELQNKILNNKWVSYLENCQSLIFETIPYTTKNLYLWGIKYNLASGQFPFMVLKDKDVTYLKERTSLQQGYPDVPGFKEFQNPEFFTTKAAVEDTFNNLQTKFTYKFIKPMESIEDTNNKDYLIEHYSENEGIMIVDGFEVTALPNNWQTITTTPNNNVKTFDLPSSYSFKQITPAIYKVQVEKSAYTSKGYMLHFNEGFDLQWHIYHNFKDVILGRHLERANGKCNGISNCFELNANENLESMYLVYRPALLYILGSIVSITTIVVWGLFSFYKFRQRTLN</sequence>
<feature type="transmembrane region" description="Helical" evidence="1">
    <location>
        <begin position="1166"/>
        <end position="1189"/>
    </location>
</feature>
<evidence type="ECO:0000313" key="3">
    <source>
        <dbReference type="Proteomes" id="UP000740557"/>
    </source>
</evidence>
<reference evidence="2" key="1">
    <citation type="submission" date="2020-04" db="EMBL/GenBank/DDBJ databases">
        <authorList>
            <person name="Zhang T."/>
        </authorList>
    </citation>
    <scope>NUCLEOTIDE SEQUENCE</scope>
    <source>
        <strain evidence="2">HKST-UBA79</strain>
    </source>
</reference>
<proteinExistence type="predicted"/>
<feature type="non-terminal residue" evidence="2">
    <location>
        <position position="1"/>
    </location>
</feature>
<feature type="transmembrane region" description="Helical" evidence="1">
    <location>
        <begin position="241"/>
        <end position="260"/>
    </location>
</feature>
<keyword evidence="1" id="KW-0812">Transmembrane</keyword>
<reference evidence="2" key="2">
    <citation type="journal article" date="2021" name="Microbiome">
        <title>Successional dynamics and alternative stable states in a saline activated sludge microbial community over 9 years.</title>
        <authorList>
            <person name="Wang Y."/>
            <person name="Ye J."/>
            <person name="Ju F."/>
            <person name="Liu L."/>
            <person name="Boyd J.A."/>
            <person name="Deng Y."/>
            <person name="Parks D.H."/>
            <person name="Jiang X."/>
            <person name="Yin X."/>
            <person name="Woodcroft B.J."/>
            <person name="Tyson G.W."/>
            <person name="Hugenholtz P."/>
            <person name="Polz M.F."/>
            <person name="Zhang T."/>
        </authorList>
    </citation>
    <scope>NUCLEOTIDE SEQUENCE</scope>
    <source>
        <strain evidence="2">HKST-UBA79</strain>
    </source>
</reference>
<dbReference type="Proteomes" id="UP000740557">
    <property type="component" value="Unassembled WGS sequence"/>
</dbReference>
<name>A0A955J1N4_UNCKA</name>
<accession>A0A955J1N4</accession>
<gene>
    <name evidence="2" type="ORF">KC980_00165</name>
</gene>
<feature type="transmembrane region" description="Helical" evidence="1">
    <location>
        <begin position="6"/>
        <end position="27"/>
    </location>
</feature>
<comment type="caution">
    <text evidence="2">The sequence shown here is derived from an EMBL/GenBank/DDBJ whole genome shotgun (WGS) entry which is preliminary data.</text>
</comment>
<keyword evidence="1" id="KW-0472">Membrane</keyword>
<keyword evidence="1" id="KW-1133">Transmembrane helix</keyword>
<evidence type="ECO:0000256" key="1">
    <source>
        <dbReference type="SAM" id="Phobius"/>
    </source>
</evidence>
<feature type="transmembrane region" description="Helical" evidence="1">
    <location>
        <begin position="272"/>
        <end position="291"/>
    </location>
</feature>
<feature type="transmembrane region" description="Helical" evidence="1">
    <location>
        <begin position="164"/>
        <end position="185"/>
    </location>
</feature>
<evidence type="ECO:0008006" key="4">
    <source>
        <dbReference type="Google" id="ProtNLM"/>
    </source>
</evidence>
<organism evidence="2 3">
    <name type="scientific">candidate division WWE3 bacterium</name>
    <dbReference type="NCBI Taxonomy" id="2053526"/>
    <lineage>
        <taxon>Bacteria</taxon>
        <taxon>Katanobacteria</taxon>
    </lineage>
</organism>
<protein>
    <recommendedName>
        <fullName evidence="4">Membrane protein 6-pyruvoyl-tetrahydropterin synthase-related domain-containing protein</fullName>
    </recommendedName>
</protein>